<dbReference type="KEGG" id="ttu:TERTU_3765"/>
<evidence type="ECO:0000313" key="7">
    <source>
        <dbReference type="EMBL" id="ACR14049.1"/>
    </source>
</evidence>
<dbReference type="SMART" id="SM00849">
    <property type="entry name" value="Lactamase_B"/>
    <property type="match status" value="1"/>
</dbReference>
<evidence type="ECO:0000256" key="2">
    <source>
        <dbReference type="ARBA" id="ARBA00022723"/>
    </source>
</evidence>
<dbReference type="InterPro" id="IPR001279">
    <property type="entry name" value="Metallo-B-lactamas"/>
</dbReference>
<feature type="compositionally biased region" description="Polar residues" evidence="5">
    <location>
        <begin position="339"/>
        <end position="357"/>
    </location>
</feature>
<feature type="domain" description="Metallo-beta-lactamase" evidence="6">
    <location>
        <begin position="106"/>
        <end position="289"/>
    </location>
</feature>
<evidence type="ECO:0000256" key="4">
    <source>
        <dbReference type="ARBA" id="ARBA00022833"/>
    </source>
</evidence>
<accession>C5BSS7</accession>
<keyword evidence="8" id="KW-1185">Reference proteome</keyword>
<dbReference type="Gene3D" id="3.60.15.10">
    <property type="entry name" value="Ribonuclease Z/Hydroxyacylglutathione hydrolase-like"/>
    <property type="match status" value="1"/>
</dbReference>
<dbReference type="STRING" id="377629.TERTU_3765"/>
<keyword evidence="4" id="KW-0862">Zinc</keyword>
<dbReference type="CDD" id="cd16280">
    <property type="entry name" value="metallo-hydrolase-like_MBL-fold"/>
    <property type="match status" value="1"/>
</dbReference>
<dbReference type="AlphaFoldDB" id="C5BSS7"/>
<comment type="cofactor">
    <cofactor evidence="1">
        <name>Zn(2+)</name>
        <dbReference type="ChEBI" id="CHEBI:29105"/>
    </cofactor>
</comment>
<sequence>MNVIIFYFLVWRFNCLAKIATRPTRLRLALYIHFAQFYTKTSSTMRRGAKGASNSEVHMNRILYFVALLIPLRAMAGTGVPEMKGENGYVEPFRMFDNVYYVGDKWVSSYAVETSSGLVIIDTLDFPYSMWIPDNLKKLDLDDKKVTHIFVTHGHSDHVGGAEFLQSLYGSKVVMSEKALELAKEQALKSQGKSKFFPPVVESFAEDSSNIVVGDTEFKFYITPGHTEGDLSIDFFVKDNVQLYRAFVVGGHGTNFQKPALAKQFMASMARIKRVAMEDPVVTVNLSNHPHKNNLFSNQELSANDITTNPFISKENFFRFIEQQEVLATEEIKNEHEPSGSTNANKSNQPTANGSAD</sequence>
<proteinExistence type="predicted"/>
<evidence type="ECO:0000259" key="6">
    <source>
        <dbReference type="SMART" id="SM00849"/>
    </source>
</evidence>
<keyword evidence="3" id="KW-0378">Hydrolase</keyword>
<gene>
    <name evidence="7" type="ordered locus">TERTU_3765</name>
</gene>
<reference evidence="7 8" key="1">
    <citation type="journal article" date="2009" name="PLoS ONE">
        <title>The complete genome of Teredinibacter turnerae T7901: an intracellular endosymbiont of marine wood-boring bivalves (shipworms).</title>
        <authorList>
            <person name="Yang J.C."/>
            <person name="Madupu R."/>
            <person name="Durkin A.S."/>
            <person name="Ekborg N.A."/>
            <person name="Pedamallu C.S."/>
            <person name="Hostetler J.B."/>
            <person name="Radune D."/>
            <person name="Toms B.S."/>
            <person name="Henrissat B."/>
            <person name="Coutinho P.M."/>
            <person name="Schwarz S."/>
            <person name="Field L."/>
            <person name="Trindade-Silva A.E."/>
            <person name="Soares C.A.G."/>
            <person name="Elshahawi S."/>
            <person name="Hanora A."/>
            <person name="Schmidt E.W."/>
            <person name="Haygood M.G."/>
            <person name="Posfai J."/>
            <person name="Benner J."/>
            <person name="Madinger C."/>
            <person name="Nove J."/>
            <person name="Anton B."/>
            <person name="Chaudhary K."/>
            <person name="Foster J."/>
            <person name="Holman A."/>
            <person name="Kumar S."/>
            <person name="Lessard P.A."/>
            <person name="Luyten Y.A."/>
            <person name="Slatko B."/>
            <person name="Wood N."/>
            <person name="Wu B."/>
            <person name="Teplitski M."/>
            <person name="Mougous J.D."/>
            <person name="Ward N."/>
            <person name="Eisen J.A."/>
            <person name="Badger J.H."/>
            <person name="Distel D.L."/>
        </authorList>
    </citation>
    <scope>NUCLEOTIDE SEQUENCE [LARGE SCALE GENOMIC DNA]</scope>
    <source>
        <strain evidence="8">ATCC 39867 / T7901</strain>
    </source>
</reference>
<dbReference type="HOGENOM" id="CLU_066441_1_0_6"/>
<dbReference type="PANTHER" id="PTHR46233">
    <property type="entry name" value="HYDROXYACYLGLUTATHIONE HYDROLASE GLOC"/>
    <property type="match status" value="1"/>
</dbReference>
<keyword evidence="2" id="KW-0479">Metal-binding</keyword>
<evidence type="ECO:0000256" key="3">
    <source>
        <dbReference type="ARBA" id="ARBA00022801"/>
    </source>
</evidence>
<dbReference type="GO" id="GO:0046872">
    <property type="term" value="F:metal ion binding"/>
    <property type="evidence" value="ECO:0007669"/>
    <property type="project" value="UniProtKB-KW"/>
</dbReference>
<dbReference type="Pfam" id="PF00753">
    <property type="entry name" value="Lactamase_B"/>
    <property type="match status" value="1"/>
</dbReference>
<dbReference type="PANTHER" id="PTHR46233:SF3">
    <property type="entry name" value="HYDROXYACYLGLUTATHIONE HYDROLASE GLOC"/>
    <property type="match status" value="1"/>
</dbReference>
<evidence type="ECO:0000313" key="8">
    <source>
        <dbReference type="Proteomes" id="UP000009080"/>
    </source>
</evidence>
<dbReference type="eggNOG" id="COG0491">
    <property type="taxonomic scope" value="Bacteria"/>
</dbReference>
<evidence type="ECO:0000256" key="5">
    <source>
        <dbReference type="SAM" id="MobiDB-lite"/>
    </source>
</evidence>
<feature type="region of interest" description="Disordered" evidence="5">
    <location>
        <begin position="329"/>
        <end position="357"/>
    </location>
</feature>
<dbReference type="SUPFAM" id="SSF56281">
    <property type="entry name" value="Metallo-hydrolase/oxidoreductase"/>
    <property type="match status" value="1"/>
</dbReference>
<evidence type="ECO:0000256" key="1">
    <source>
        <dbReference type="ARBA" id="ARBA00001947"/>
    </source>
</evidence>
<dbReference type="EMBL" id="CP001614">
    <property type="protein sequence ID" value="ACR14049.1"/>
    <property type="molecule type" value="Genomic_DNA"/>
</dbReference>
<dbReference type="InterPro" id="IPR036866">
    <property type="entry name" value="RibonucZ/Hydroxyglut_hydro"/>
</dbReference>
<dbReference type="GO" id="GO:0016787">
    <property type="term" value="F:hydrolase activity"/>
    <property type="evidence" value="ECO:0007669"/>
    <property type="project" value="UniProtKB-KW"/>
</dbReference>
<dbReference type="Proteomes" id="UP000009080">
    <property type="component" value="Chromosome"/>
</dbReference>
<organism evidence="7 8">
    <name type="scientific">Teredinibacter turnerae (strain ATCC 39867 / T7901)</name>
    <dbReference type="NCBI Taxonomy" id="377629"/>
    <lineage>
        <taxon>Bacteria</taxon>
        <taxon>Pseudomonadati</taxon>
        <taxon>Pseudomonadota</taxon>
        <taxon>Gammaproteobacteria</taxon>
        <taxon>Cellvibrionales</taxon>
        <taxon>Cellvibrionaceae</taxon>
        <taxon>Teredinibacter</taxon>
    </lineage>
</organism>
<dbReference type="InterPro" id="IPR051453">
    <property type="entry name" value="MBL_Glyoxalase_II"/>
</dbReference>
<name>C5BSS7_TERTT</name>
<protein>
    <submittedName>
        <fullName evidence="7">Metallo-beta-lactamase</fullName>
    </submittedName>
</protein>